<keyword evidence="15" id="KW-1185">Reference proteome</keyword>
<comment type="function">
    <text evidence="12">NDH-1 shuttles electrons from NADH, via FMN and iron-sulfur (Fe-S) centers, to quinones in the respiratory chain. The immediate electron acceptor for the enzyme in this species is believed to be ubiquinone. Couples the redox reaction to proton translocation (for every two electrons transferred, four hydrogen ions are translocated across the cytoplasmic membrane), and thus conserves the redox energy in a proton gradient.</text>
</comment>
<evidence type="ECO:0000256" key="2">
    <source>
        <dbReference type="ARBA" id="ARBA00008472"/>
    </source>
</evidence>
<dbReference type="Pfam" id="PF00507">
    <property type="entry name" value="Oxidored_q4"/>
    <property type="match status" value="1"/>
</dbReference>
<dbReference type="HAMAP" id="MF_01394">
    <property type="entry name" value="NDH1_NuoA"/>
    <property type="match status" value="1"/>
</dbReference>
<keyword evidence="7 12" id="KW-1278">Translocase</keyword>
<comment type="similarity">
    <text evidence="2 12 13">Belongs to the complex I subunit 3 family.</text>
</comment>
<name>A0A939DJP2_9ALTE</name>
<dbReference type="RefSeq" id="WP_206572056.1">
    <property type="nucleotide sequence ID" value="NZ_JAFKCV010000001.1"/>
</dbReference>
<keyword evidence="4 12" id="KW-1003">Cell membrane</keyword>
<evidence type="ECO:0000256" key="10">
    <source>
        <dbReference type="ARBA" id="ARBA00023075"/>
    </source>
</evidence>
<evidence type="ECO:0000256" key="1">
    <source>
        <dbReference type="ARBA" id="ARBA00004141"/>
    </source>
</evidence>
<evidence type="ECO:0000256" key="6">
    <source>
        <dbReference type="ARBA" id="ARBA00022719"/>
    </source>
</evidence>
<evidence type="ECO:0000256" key="9">
    <source>
        <dbReference type="ARBA" id="ARBA00023027"/>
    </source>
</evidence>
<comment type="catalytic activity">
    <reaction evidence="12 13">
        <text>a quinone + NADH + 5 H(+)(in) = a quinol + NAD(+) + 4 H(+)(out)</text>
        <dbReference type="Rhea" id="RHEA:57888"/>
        <dbReference type="ChEBI" id="CHEBI:15378"/>
        <dbReference type="ChEBI" id="CHEBI:24646"/>
        <dbReference type="ChEBI" id="CHEBI:57540"/>
        <dbReference type="ChEBI" id="CHEBI:57945"/>
        <dbReference type="ChEBI" id="CHEBI:132124"/>
    </reaction>
</comment>
<protein>
    <recommendedName>
        <fullName evidence="12">NADH-quinone oxidoreductase subunit A</fullName>
        <ecNumber evidence="12">7.1.1.-</ecNumber>
    </recommendedName>
    <alternativeName>
        <fullName evidence="12">NADH dehydrogenase I subunit A</fullName>
    </alternativeName>
    <alternativeName>
        <fullName evidence="12">NDH-1 subunit A</fullName>
    </alternativeName>
    <alternativeName>
        <fullName evidence="12">NUO1</fullName>
    </alternativeName>
</protein>
<sequence>MEQALAELWPILIYFGITLVLLAGVMVLSSVLGPRTRGHSTDLPYESGILSYGNARVRFGNHFFLYAIFFVIFDLETLFLFSWAIAFEQVGLAGFIEAGIFILILLIALLYLWRVGALNVIQAKAKEQTWTGH</sequence>
<dbReference type="PANTHER" id="PTHR11058">
    <property type="entry name" value="NADH-UBIQUINONE OXIDOREDUCTASE CHAIN 3"/>
    <property type="match status" value="1"/>
</dbReference>
<dbReference type="GO" id="GO:0008137">
    <property type="term" value="F:NADH dehydrogenase (ubiquinone) activity"/>
    <property type="evidence" value="ECO:0007669"/>
    <property type="project" value="InterPro"/>
</dbReference>
<evidence type="ECO:0000313" key="14">
    <source>
        <dbReference type="EMBL" id="MBN7823953.1"/>
    </source>
</evidence>
<dbReference type="InterPro" id="IPR023043">
    <property type="entry name" value="NAD(P)H_OxRDtase_bac/plastid"/>
</dbReference>
<accession>A0A939DJP2</accession>
<evidence type="ECO:0000313" key="15">
    <source>
        <dbReference type="Proteomes" id="UP000664654"/>
    </source>
</evidence>
<reference evidence="14" key="1">
    <citation type="submission" date="2021-03" db="EMBL/GenBank/DDBJ databases">
        <title>novel species isolated from a fishpond in China.</title>
        <authorList>
            <person name="Lu H."/>
            <person name="Cai Z."/>
        </authorList>
    </citation>
    <scope>NUCLEOTIDE SEQUENCE</scope>
    <source>
        <strain evidence="14">JCM 30855</strain>
    </source>
</reference>
<keyword evidence="11 12" id="KW-0472">Membrane</keyword>
<dbReference type="GO" id="GO:0005886">
    <property type="term" value="C:plasma membrane"/>
    <property type="evidence" value="ECO:0007669"/>
    <property type="project" value="UniProtKB-SubCell"/>
</dbReference>
<comment type="caution">
    <text evidence="14">The sequence shown here is derived from an EMBL/GenBank/DDBJ whole genome shotgun (WGS) entry which is preliminary data.</text>
</comment>
<proteinExistence type="inferred from homology"/>
<dbReference type="EMBL" id="JAFKCV010000001">
    <property type="protein sequence ID" value="MBN7823953.1"/>
    <property type="molecule type" value="Genomic_DNA"/>
</dbReference>
<dbReference type="GO" id="GO:0048038">
    <property type="term" value="F:quinone binding"/>
    <property type="evidence" value="ECO:0007669"/>
    <property type="project" value="UniProtKB-KW"/>
</dbReference>
<comment type="subcellular location">
    <subcellularLocation>
        <location evidence="12 13">Cell membrane</location>
        <topology evidence="12 13">Multi-pass membrane protein</topology>
    </subcellularLocation>
    <subcellularLocation>
        <location evidence="1">Membrane</location>
        <topology evidence="1">Multi-pass membrane protein</topology>
    </subcellularLocation>
</comment>
<keyword evidence="6 12" id="KW-0874">Quinone</keyword>
<feature type="transmembrane region" description="Helical" evidence="12">
    <location>
        <begin position="63"/>
        <end position="86"/>
    </location>
</feature>
<keyword evidence="8 12" id="KW-1133">Transmembrane helix</keyword>
<feature type="transmembrane region" description="Helical" evidence="12">
    <location>
        <begin position="92"/>
        <end position="113"/>
    </location>
</feature>
<evidence type="ECO:0000256" key="11">
    <source>
        <dbReference type="ARBA" id="ARBA00023136"/>
    </source>
</evidence>
<dbReference type="GO" id="GO:0030964">
    <property type="term" value="C:NADH dehydrogenase complex"/>
    <property type="evidence" value="ECO:0007669"/>
    <property type="project" value="TreeGrafter"/>
</dbReference>
<dbReference type="EC" id="7.1.1.-" evidence="12"/>
<evidence type="ECO:0000256" key="4">
    <source>
        <dbReference type="ARBA" id="ARBA00022475"/>
    </source>
</evidence>
<evidence type="ECO:0000256" key="5">
    <source>
        <dbReference type="ARBA" id="ARBA00022692"/>
    </source>
</evidence>
<feature type="transmembrane region" description="Helical" evidence="12">
    <location>
        <begin position="12"/>
        <end position="32"/>
    </location>
</feature>
<evidence type="ECO:0000256" key="8">
    <source>
        <dbReference type="ARBA" id="ARBA00022989"/>
    </source>
</evidence>
<keyword evidence="10 12" id="KW-0830">Ubiquinone</keyword>
<keyword evidence="9 12" id="KW-0520">NAD</keyword>
<dbReference type="InterPro" id="IPR038430">
    <property type="entry name" value="NDAH_ubi_oxred_su3_sf"/>
</dbReference>
<keyword evidence="3 12" id="KW-0813">Transport</keyword>
<dbReference type="AlphaFoldDB" id="A0A939DJP2"/>
<dbReference type="Proteomes" id="UP000664654">
    <property type="component" value="Unassembled WGS sequence"/>
</dbReference>
<evidence type="ECO:0000256" key="3">
    <source>
        <dbReference type="ARBA" id="ARBA00022448"/>
    </source>
</evidence>
<dbReference type="GO" id="GO:0050136">
    <property type="term" value="F:NADH dehydrogenase (quinone) (non-electrogenic) activity"/>
    <property type="evidence" value="ECO:0007669"/>
    <property type="project" value="UniProtKB-UniRule"/>
</dbReference>
<dbReference type="PANTHER" id="PTHR11058:SF21">
    <property type="entry name" value="NADH-QUINONE OXIDOREDUCTASE SUBUNIT A"/>
    <property type="match status" value="1"/>
</dbReference>
<keyword evidence="5 12" id="KW-0812">Transmembrane</keyword>
<dbReference type="Gene3D" id="1.20.58.1610">
    <property type="entry name" value="NADH:ubiquinone/plastoquinone oxidoreductase, chain 3"/>
    <property type="match status" value="1"/>
</dbReference>
<evidence type="ECO:0000256" key="7">
    <source>
        <dbReference type="ARBA" id="ARBA00022967"/>
    </source>
</evidence>
<organism evidence="14 15">
    <name type="scientific">Bowmanella dokdonensis</name>
    <dbReference type="NCBI Taxonomy" id="751969"/>
    <lineage>
        <taxon>Bacteria</taxon>
        <taxon>Pseudomonadati</taxon>
        <taxon>Pseudomonadota</taxon>
        <taxon>Gammaproteobacteria</taxon>
        <taxon>Alteromonadales</taxon>
        <taxon>Alteromonadaceae</taxon>
        <taxon>Bowmanella</taxon>
    </lineage>
</organism>
<comment type="subunit">
    <text evidence="12">NDH-1 is composed of 14 different subunits. Subunits NuoA, H, J, K, L, M, N constitute the membrane sector of the complex.</text>
</comment>
<gene>
    <name evidence="14" type="primary">ndhC</name>
    <name evidence="12" type="synonym">nuoA</name>
    <name evidence="14" type="ORF">J0A66_01830</name>
</gene>
<evidence type="ECO:0000256" key="12">
    <source>
        <dbReference type="HAMAP-Rule" id="MF_01394"/>
    </source>
</evidence>
<evidence type="ECO:0000256" key="13">
    <source>
        <dbReference type="RuleBase" id="RU003639"/>
    </source>
</evidence>
<dbReference type="InterPro" id="IPR000440">
    <property type="entry name" value="NADH_UbQ/plastoQ_OxRdtase_su3"/>
</dbReference>